<dbReference type="InterPro" id="IPR050679">
    <property type="entry name" value="Bact_HTH_transcr_reg"/>
</dbReference>
<dbReference type="Pfam" id="PF07702">
    <property type="entry name" value="UTRA"/>
    <property type="match status" value="1"/>
</dbReference>
<evidence type="ECO:0000256" key="1">
    <source>
        <dbReference type="ARBA" id="ARBA00023015"/>
    </source>
</evidence>
<dbReference type="SMART" id="SM00866">
    <property type="entry name" value="UTRA"/>
    <property type="match status" value="1"/>
</dbReference>
<dbReference type="RefSeq" id="WP_092915364.1">
    <property type="nucleotide sequence ID" value="NZ_FOZN01000001.1"/>
</dbReference>
<dbReference type="CDD" id="cd07377">
    <property type="entry name" value="WHTH_GntR"/>
    <property type="match status" value="1"/>
</dbReference>
<evidence type="ECO:0000313" key="6">
    <source>
        <dbReference type="Proteomes" id="UP000198506"/>
    </source>
</evidence>
<dbReference type="SUPFAM" id="SSF46785">
    <property type="entry name" value="Winged helix' DNA-binding domain"/>
    <property type="match status" value="1"/>
</dbReference>
<dbReference type="GO" id="GO:0003700">
    <property type="term" value="F:DNA-binding transcription factor activity"/>
    <property type="evidence" value="ECO:0007669"/>
    <property type="project" value="InterPro"/>
</dbReference>
<dbReference type="Gene3D" id="1.10.10.10">
    <property type="entry name" value="Winged helix-like DNA-binding domain superfamily/Winged helix DNA-binding domain"/>
    <property type="match status" value="1"/>
</dbReference>
<dbReference type="InterPro" id="IPR000524">
    <property type="entry name" value="Tscrpt_reg_HTH_GntR"/>
</dbReference>
<dbReference type="PANTHER" id="PTHR44846">
    <property type="entry name" value="MANNOSYL-D-GLYCERATE TRANSPORT/METABOLISM SYSTEM REPRESSOR MNGR-RELATED"/>
    <property type="match status" value="1"/>
</dbReference>
<dbReference type="PRINTS" id="PR00035">
    <property type="entry name" value="HTHGNTR"/>
</dbReference>
<evidence type="ECO:0000256" key="2">
    <source>
        <dbReference type="ARBA" id="ARBA00023125"/>
    </source>
</evidence>
<reference evidence="5 6" key="1">
    <citation type="submission" date="2016-10" db="EMBL/GenBank/DDBJ databases">
        <authorList>
            <person name="Varghese N."/>
            <person name="Submissions S."/>
        </authorList>
    </citation>
    <scope>NUCLEOTIDE SEQUENCE [LARGE SCALE GENOMIC DNA]</scope>
    <source>
        <strain evidence="5 6">IAM 15147</strain>
    </source>
</reference>
<keyword evidence="1" id="KW-0805">Transcription regulation</keyword>
<proteinExistence type="predicted"/>
<dbReference type="GO" id="GO:0003677">
    <property type="term" value="F:DNA binding"/>
    <property type="evidence" value="ECO:0007669"/>
    <property type="project" value="UniProtKB-KW"/>
</dbReference>
<dbReference type="InterPro" id="IPR036390">
    <property type="entry name" value="WH_DNA-bd_sf"/>
</dbReference>
<dbReference type="InterPro" id="IPR028978">
    <property type="entry name" value="Chorismate_lyase_/UTRA_dom_sf"/>
</dbReference>
<organism evidence="5 6">
    <name type="scientific">Agrococcus baldri</name>
    <dbReference type="NCBI Taxonomy" id="153730"/>
    <lineage>
        <taxon>Bacteria</taxon>
        <taxon>Bacillati</taxon>
        <taxon>Actinomycetota</taxon>
        <taxon>Actinomycetes</taxon>
        <taxon>Micrococcales</taxon>
        <taxon>Microbacteriaceae</taxon>
        <taxon>Agrococcus</taxon>
    </lineage>
</organism>
<dbReference type="AlphaFoldDB" id="A0AA94KYM0"/>
<keyword evidence="3" id="KW-0804">Transcription</keyword>
<dbReference type="EMBL" id="FOZN01000001">
    <property type="protein sequence ID" value="SFR99996.1"/>
    <property type="molecule type" value="Genomic_DNA"/>
</dbReference>
<dbReference type="PROSITE" id="PS50949">
    <property type="entry name" value="HTH_GNTR"/>
    <property type="match status" value="1"/>
</dbReference>
<keyword evidence="6" id="KW-1185">Reference proteome</keyword>
<dbReference type="Pfam" id="PF00392">
    <property type="entry name" value="GntR"/>
    <property type="match status" value="1"/>
</dbReference>
<dbReference type="InterPro" id="IPR011663">
    <property type="entry name" value="UTRA"/>
</dbReference>
<evidence type="ECO:0000259" key="4">
    <source>
        <dbReference type="PROSITE" id="PS50949"/>
    </source>
</evidence>
<evidence type="ECO:0000313" key="5">
    <source>
        <dbReference type="EMBL" id="SFR99996.1"/>
    </source>
</evidence>
<protein>
    <submittedName>
        <fullName evidence="5">Transcriptional regulator, GntR family</fullName>
    </submittedName>
</protein>
<accession>A0AA94KYM0</accession>
<dbReference type="InterPro" id="IPR036388">
    <property type="entry name" value="WH-like_DNA-bd_sf"/>
</dbReference>
<evidence type="ECO:0000256" key="3">
    <source>
        <dbReference type="ARBA" id="ARBA00023163"/>
    </source>
</evidence>
<sequence length="234" mass="25355">MVLRVYDQILALIADLGLKPGDRLTAETELAEVFGVSRSTVREALRLLEQEGVVHAKQGQGRFVSASGSMRLERPMTKYESITEVLTARGYTVTSAVLDVRVAAADAREADALGLAEGAEVIRLLRIRYGNNEPLVVSENTLPRAAMPGPIEHRDWSGSLTLALAGHGHHVNASVATISAVELPEAWQARYSLAGLGPWLLVSEVGMTRTGDHVLLASDYHRGAEISFSVLRHR</sequence>
<keyword evidence="2" id="KW-0238">DNA-binding</keyword>
<dbReference type="SMART" id="SM00345">
    <property type="entry name" value="HTH_GNTR"/>
    <property type="match status" value="1"/>
</dbReference>
<feature type="domain" description="HTH gntR-type" evidence="4">
    <location>
        <begin position="1"/>
        <end position="67"/>
    </location>
</feature>
<dbReference type="Proteomes" id="UP000198506">
    <property type="component" value="Unassembled WGS sequence"/>
</dbReference>
<name>A0AA94KYM0_9MICO</name>
<comment type="caution">
    <text evidence="5">The sequence shown here is derived from an EMBL/GenBank/DDBJ whole genome shotgun (WGS) entry which is preliminary data.</text>
</comment>
<dbReference type="GO" id="GO:0045892">
    <property type="term" value="P:negative regulation of DNA-templated transcription"/>
    <property type="evidence" value="ECO:0007669"/>
    <property type="project" value="TreeGrafter"/>
</dbReference>
<dbReference type="SUPFAM" id="SSF64288">
    <property type="entry name" value="Chorismate lyase-like"/>
    <property type="match status" value="1"/>
</dbReference>
<dbReference type="Gene3D" id="3.40.1410.10">
    <property type="entry name" value="Chorismate lyase-like"/>
    <property type="match status" value="1"/>
</dbReference>
<gene>
    <name evidence="5" type="ORF">SAMN04487783_0408</name>
</gene>
<dbReference type="PANTHER" id="PTHR44846:SF1">
    <property type="entry name" value="MANNOSYL-D-GLYCERATE TRANSPORT_METABOLISM SYSTEM REPRESSOR MNGR-RELATED"/>
    <property type="match status" value="1"/>
</dbReference>